<feature type="transmembrane region" description="Helical" evidence="16">
    <location>
        <begin position="108"/>
        <end position="130"/>
    </location>
</feature>
<dbReference type="InterPro" id="IPR000642">
    <property type="entry name" value="Peptidase_M41"/>
</dbReference>
<comment type="function">
    <text evidence="16">Acts as a processive, ATP-dependent zinc metallopeptidase for both cytoplasmic and membrane proteins. Plays a role in the quality control of integral membrane proteins.</text>
</comment>
<dbReference type="Gene3D" id="3.30.720.210">
    <property type="match status" value="1"/>
</dbReference>
<dbReference type="GO" id="GO:0008270">
    <property type="term" value="F:zinc ion binding"/>
    <property type="evidence" value="ECO:0007669"/>
    <property type="project" value="UniProtKB-UniRule"/>
</dbReference>
<keyword evidence="10 16" id="KW-0862">Zinc</keyword>
<evidence type="ECO:0000256" key="14">
    <source>
        <dbReference type="ARBA" id="ARBA00023136"/>
    </source>
</evidence>
<protein>
    <recommendedName>
        <fullName evidence="16">ATP-dependent zinc metalloprotease FtsH</fullName>
        <ecNumber evidence="16">3.4.24.-</ecNumber>
    </recommendedName>
</protein>
<dbReference type="AlphaFoldDB" id="A0AA45C5Q6"/>
<dbReference type="Proteomes" id="UP000245921">
    <property type="component" value="Unassembled WGS sequence"/>
</dbReference>
<comment type="subunit">
    <text evidence="16">Homohexamer.</text>
</comment>
<name>A0AA45C5Q6_9BACT</name>
<dbReference type="FunFam" id="3.40.50.300:FF:000001">
    <property type="entry name" value="ATP-dependent zinc metalloprotease FtsH"/>
    <property type="match status" value="1"/>
</dbReference>
<dbReference type="EMBL" id="QGGI01000015">
    <property type="protein sequence ID" value="PWJ89318.1"/>
    <property type="molecule type" value="Genomic_DNA"/>
</dbReference>
<dbReference type="PROSITE" id="PS00674">
    <property type="entry name" value="AAA"/>
    <property type="match status" value="1"/>
</dbReference>
<evidence type="ECO:0000313" key="20">
    <source>
        <dbReference type="Proteomes" id="UP000245921"/>
    </source>
</evidence>
<feature type="domain" description="AAA+ ATPase" evidence="18">
    <location>
        <begin position="195"/>
        <end position="334"/>
    </location>
</feature>
<dbReference type="CDD" id="cd19501">
    <property type="entry name" value="RecA-like_FtsH"/>
    <property type="match status" value="1"/>
</dbReference>
<comment type="similarity">
    <text evidence="15 16">In the central section; belongs to the AAA ATPase family.</text>
</comment>
<feature type="binding site" evidence="16">
    <location>
        <begin position="203"/>
        <end position="210"/>
    </location>
    <ligand>
        <name>ATP</name>
        <dbReference type="ChEBI" id="CHEBI:30616"/>
    </ligand>
</feature>
<evidence type="ECO:0000259" key="18">
    <source>
        <dbReference type="SMART" id="SM00382"/>
    </source>
</evidence>
<organism evidence="19 20">
    <name type="scientific">Oceanotoga teriensis</name>
    <dbReference type="NCBI Taxonomy" id="515440"/>
    <lineage>
        <taxon>Bacteria</taxon>
        <taxon>Thermotogati</taxon>
        <taxon>Thermotogota</taxon>
        <taxon>Thermotogae</taxon>
        <taxon>Petrotogales</taxon>
        <taxon>Petrotogaceae</taxon>
        <taxon>Oceanotoga</taxon>
    </lineage>
</organism>
<keyword evidence="8 16" id="KW-0547">Nucleotide-binding</keyword>
<evidence type="ECO:0000256" key="17">
    <source>
        <dbReference type="RuleBase" id="RU003651"/>
    </source>
</evidence>
<feature type="active site" evidence="16">
    <location>
        <position position="426"/>
    </location>
</feature>
<keyword evidence="12 16" id="KW-1133">Transmembrane helix</keyword>
<keyword evidence="9 16" id="KW-0378">Hydrolase</keyword>
<dbReference type="NCBIfam" id="TIGR01241">
    <property type="entry name" value="FtsH_fam"/>
    <property type="match status" value="1"/>
</dbReference>
<evidence type="ECO:0000256" key="12">
    <source>
        <dbReference type="ARBA" id="ARBA00022989"/>
    </source>
</evidence>
<feature type="transmembrane region" description="Helical" evidence="16">
    <location>
        <begin position="12"/>
        <end position="32"/>
    </location>
</feature>
<dbReference type="GO" id="GO:0004222">
    <property type="term" value="F:metalloendopeptidase activity"/>
    <property type="evidence" value="ECO:0007669"/>
    <property type="project" value="InterPro"/>
</dbReference>
<keyword evidence="20" id="KW-1185">Reference proteome</keyword>
<comment type="caution">
    <text evidence="19">The sequence shown here is derived from an EMBL/GenBank/DDBJ whole genome shotgun (WGS) entry which is preliminary data.</text>
</comment>
<dbReference type="GO" id="GO:0005886">
    <property type="term" value="C:plasma membrane"/>
    <property type="evidence" value="ECO:0007669"/>
    <property type="project" value="UniProtKB-SubCell"/>
</dbReference>
<comment type="cofactor">
    <cofactor evidence="16">
        <name>Zn(2+)</name>
        <dbReference type="ChEBI" id="CHEBI:29105"/>
    </cofactor>
    <text evidence="16">Binds 1 zinc ion per subunit.</text>
</comment>
<comment type="subcellular location">
    <subcellularLocation>
        <location evidence="16">Cell membrane</location>
        <topology evidence="16">Multi-pass membrane protein</topology>
        <orientation evidence="16">Cytoplasmic side</orientation>
    </subcellularLocation>
    <subcellularLocation>
        <location evidence="1">Membrane</location>
    </subcellularLocation>
</comment>
<evidence type="ECO:0000256" key="4">
    <source>
        <dbReference type="ARBA" id="ARBA00022519"/>
    </source>
</evidence>
<dbReference type="PANTHER" id="PTHR23076">
    <property type="entry name" value="METALLOPROTEASE M41 FTSH"/>
    <property type="match status" value="1"/>
</dbReference>
<dbReference type="FunFam" id="1.20.58.760:FF:000001">
    <property type="entry name" value="ATP-dependent zinc metalloprotease FtsH"/>
    <property type="match status" value="1"/>
</dbReference>
<evidence type="ECO:0000256" key="9">
    <source>
        <dbReference type="ARBA" id="ARBA00022801"/>
    </source>
</evidence>
<comment type="similarity">
    <text evidence="17">Belongs to the AAA ATPase family.</text>
</comment>
<dbReference type="InterPro" id="IPR005936">
    <property type="entry name" value="FtsH"/>
</dbReference>
<accession>A0AA45C5Q6</accession>
<evidence type="ECO:0000256" key="8">
    <source>
        <dbReference type="ARBA" id="ARBA00022741"/>
    </source>
</evidence>
<keyword evidence="6 16" id="KW-0812">Transmembrane</keyword>
<dbReference type="FunFam" id="1.10.8.60:FF:000001">
    <property type="entry name" value="ATP-dependent zinc metalloprotease FtsH"/>
    <property type="match status" value="1"/>
</dbReference>
<dbReference type="PANTHER" id="PTHR23076:SF97">
    <property type="entry name" value="ATP-DEPENDENT ZINC METALLOPROTEASE YME1L1"/>
    <property type="match status" value="1"/>
</dbReference>
<evidence type="ECO:0000256" key="13">
    <source>
        <dbReference type="ARBA" id="ARBA00023049"/>
    </source>
</evidence>
<dbReference type="InterPro" id="IPR011546">
    <property type="entry name" value="Pept_M41_FtsH_extracell"/>
</dbReference>
<keyword evidence="7 16" id="KW-0479">Metal-binding</keyword>
<dbReference type="EC" id="3.4.24.-" evidence="16"/>
<evidence type="ECO:0000256" key="3">
    <source>
        <dbReference type="ARBA" id="ARBA00022475"/>
    </source>
</evidence>
<feature type="binding site" evidence="16">
    <location>
        <position position="425"/>
    </location>
    <ligand>
        <name>Zn(2+)</name>
        <dbReference type="ChEBI" id="CHEBI:29105"/>
        <note>catalytic</note>
    </ligand>
</feature>
<evidence type="ECO:0000256" key="15">
    <source>
        <dbReference type="ARBA" id="ARBA00061570"/>
    </source>
</evidence>
<feature type="binding site" evidence="16">
    <location>
        <position position="502"/>
    </location>
    <ligand>
        <name>Zn(2+)</name>
        <dbReference type="ChEBI" id="CHEBI:29105"/>
        <note>catalytic</note>
    </ligand>
</feature>
<evidence type="ECO:0000256" key="2">
    <source>
        <dbReference type="ARBA" id="ARBA00010044"/>
    </source>
</evidence>
<dbReference type="Pfam" id="PF00004">
    <property type="entry name" value="AAA"/>
    <property type="match status" value="1"/>
</dbReference>
<dbReference type="GO" id="GO:0030163">
    <property type="term" value="P:protein catabolic process"/>
    <property type="evidence" value="ECO:0007669"/>
    <property type="project" value="UniProtKB-UniRule"/>
</dbReference>
<dbReference type="HAMAP" id="MF_01458">
    <property type="entry name" value="FtsH"/>
    <property type="match status" value="1"/>
</dbReference>
<comment type="similarity">
    <text evidence="2 16">In the C-terminal section; belongs to the peptidase M41 family.</text>
</comment>
<dbReference type="InterPro" id="IPR003593">
    <property type="entry name" value="AAA+_ATPase"/>
</dbReference>
<keyword evidence="3 16" id="KW-1003">Cell membrane</keyword>
<dbReference type="Pfam" id="PF01434">
    <property type="entry name" value="Peptidase_M41"/>
    <property type="match status" value="1"/>
</dbReference>
<dbReference type="Gene3D" id="1.20.58.760">
    <property type="entry name" value="Peptidase M41"/>
    <property type="match status" value="1"/>
</dbReference>
<evidence type="ECO:0000256" key="16">
    <source>
        <dbReference type="HAMAP-Rule" id="MF_01458"/>
    </source>
</evidence>
<dbReference type="SUPFAM" id="SSF140990">
    <property type="entry name" value="FtsH protease domain-like"/>
    <property type="match status" value="1"/>
</dbReference>
<keyword evidence="14 16" id="KW-0472">Membrane</keyword>
<evidence type="ECO:0000313" key="19">
    <source>
        <dbReference type="EMBL" id="PWJ89318.1"/>
    </source>
</evidence>
<keyword evidence="11 16" id="KW-0067">ATP-binding</keyword>
<dbReference type="Pfam" id="PF17862">
    <property type="entry name" value="AAA_lid_3"/>
    <property type="match status" value="1"/>
</dbReference>
<evidence type="ECO:0000256" key="6">
    <source>
        <dbReference type="ARBA" id="ARBA00022692"/>
    </source>
</evidence>
<evidence type="ECO:0000256" key="7">
    <source>
        <dbReference type="ARBA" id="ARBA00022723"/>
    </source>
</evidence>
<gene>
    <name evidence="16" type="primary">ftsH</name>
    <name evidence="19" type="ORF">C7380_11544</name>
</gene>
<dbReference type="InterPro" id="IPR037219">
    <property type="entry name" value="Peptidase_M41-like"/>
</dbReference>
<evidence type="ECO:0000256" key="11">
    <source>
        <dbReference type="ARBA" id="ARBA00022840"/>
    </source>
</evidence>
<evidence type="ECO:0000256" key="5">
    <source>
        <dbReference type="ARBA" id="ARBA00022670"/>
    </source>
</evidence>
<evidence type="ECO:0000256" key="1">
    <source>
        <dbReference type="ARBA" id="ARBA00004370"/>
    </source>
</evidence>
<dbReference type="GO" id="GO:0005524">
    <property type="term" value="F:ATP binding"/>
    <property type="evidence" value="ECO:0007669"/>
    <property type="project" value="UniProtKB-UniRule"/>
</dbReference>
<dbReference type="Pfam" id="PF06480">
    <property type="entry name" value="FtsH_ext"/>
    <property type="match status" value="1"/>
</dbReference>
<dbReference type="InterPro" id="IPR003960">
    <property type="entry name" value="ATPase_AAA_CS"/>
</dbReference>
<dbReference type="InterPro" id="IPR041569">
    <property type="entry name" value="AAA_lid_3"/>
</dbReference>
<dbReference type="SUPFAM" id="SSF52540">
    <property type="entry name" value="P-loop containing nucleoside triphosphate hydrolases"/>
    <property type="match status" value="1"/>
</dbReference>
<dbReference type="RefSeq" id="WP_109605528.1">
    <property type="nucleotide sequence ID" value="NZ_JAMHJO010000004.1"/>
</dbReference>
<dbReference type="Gene3D" id="1.10.8.60">
    <property type="match status" value="1"/>
</dbReference>
<dbReference type="Gene3D" id="3.40.50.300">
    <property type="entry name" value="P-loop containing nucleotide triphosphate hydrolases"/>
    <property type="match status" value="1"/>
</dbReference>
<dbReference type="SMART" id="SM00382">
    <property type="entry name" value="AAA"/>
    <property type="match status" value="1"/>
</dbReference>
<keyword evidence="13 16" id="KW-0482">Metalloprotease</keyword>
<dbReference type="GO" id="GO:0006508">
    <property type="term" value="P:proteolysis"/>
    <property type="evidence" value="ECO:0007669"/>
    <property type="project" value="UniProtKB-KW"/>
</dbReference>
<dbReference type="GO" id="GO:0016887">
    <property type="term" value="F:ATP hydrolysis activity"/>
    <property type="evidence" value="ECO:0007669"/>
    <property type="project" value="UniProtKB-UniRule"/>
</dbReference>
<proteinExistence type="inferred from homology"/>
<evidence type="ECO:0000256" key="10">
    <source>
        <dbReference type="ARBA" id="ARBA00022833"/>
    </source>
</evidence>
<dbReference type="InterPro" id="IPR003959">
    <property type="entry name" value="ATPase_AAA_core"/>
</dbReference>
<feature type="binding site" evidence="16">
    <location>
        <position position="429"/>
    </location>
    <ligand>
        <name>Zn(2+)</name>
        <dbReference type="ChEBI" id="CHEBI:29105"/>
        <note>catalytic</note>
    </ligand>
</feature>
<keyword evidence="5 16" id="KW-0645">Protease</keyword>
<dbReference type="InterPro" id="IPR027417">
    <property type="entry name" value="P-loop_NTPase"/>
</dbReference>
<sequence length="620" mass="69461">MAENNNNPKMFNILWVYIILILIFFFAINSLTKSPIQELDYSQLIRMINNNQIVKLNIENTGIVKAETKEGLKYDIFAPTMLYDKEYVMAMANTGIEVTYTKSITSSWWVGLISSLFPIIILILFWFWMLKPMMGGSGKSGGFPFSKNLARKYDPSKNKITFDKVAGIDEAKEELKDIVQYLKDPKSFNTLGARMPKGVILVGPPGTGKTLTARAVAGEAGVPFFYISGSDFVELYVGVGASRVRELFKQAKENSPAIIFIDEIDAVGRQRGAGLGGGNDEREQTLNSLLVEMDGFDDDVGVVVMAATNRPDILDKALLRPGRFDKKVVIDGPDLEGREEILKVHIRGKKIAPDVDLKTLAKRTPGFVGADLENLINEGALLAIRNKNTYITMEDLEEAIERVMAGPERKSRIISEKEKKILTYHELGHAFLGYLLPNSDPVHKITIVPRGHSALGYTLQLPEEDKFLISRSELYDRITIALGGRAAEQLIFDSITTGAGDDLKKATKYAKMMISKLGMSEKMGPMVWQDDDDEVFLGKELTRSKNYSDETAKSIDGEIKNIINKCYTLALKILEENKQRLDLIATYLYKVENISGEKFKELMEMDLYSLETKIKFDESV</sequence>
<reference evidence="19 20" key="1">
    <citation type="submission" date="2018-05" db="EMBL/GenBank/DDBJ databases">
        <title>Genomic Encyclopedia of Type Strains, Phase IV (KMG-IV): sequencing the most valuable type-strain genomes for metagenomic binning, comparative biology and taxonomic classification.</title>
        <authorList>
            <person name="Goeker M."/>
        </authorList>
    </citation>
    <scope>NUCLEOTIDE SEQUENCE [LARGE SCALE GENOMIC DNA]</scope>
    <source>
        <strain evidence="19 20">DSM 24906</strain>
    </source>
</reference>
<dbReference type="GO" id="GO:0004176">
    <property type="term" value="F:ATP-dependent peptidase activity"/>
    <property type="evidence" value="ECO:0007669"/>
    <property type="project" value="InterPro"/>
</dbReference>
<keyword evidence="4" id="KW-0997">Cell inner membrane</keyword>